<keyword evidence="7 9" id="KW-0472">Membrane</keyword>
<evidence type="ECO:0000313" key="12">
    <source>
        <dbReference type="Proteomes" id="UP000196573"/>
    </source>
</evidence>
<dbReference type="Pfam" id="PF04290">
    <property type="entry name" value="DctQ"/>
    <property type="match status" value="1"/>
</dbReference>
<evidence type="ECO:0000256" key="2">
    <source>
        <dbReference type="ARBA" id="ARBA00022448"/>
    </source>
</evidence>
<name>A0A1X7ALG6_9GAMM</name>
<comment type="subunit">
    <text evidence="9">The complex comprises the extracytoplasmic solute receptor protein and the two transmembrane proteins.</text>
</comment>
<evidence type="ECO:0000256" key="6">
    <source>
        <dbReference type="ARBA" id="ARBA00022989"/>
    </source>
</evidence>
<comment type="similarity">
    <text evidence="8 9">Belongs to the TRAP transporter small permease family.</text>
</comment>
<evidence type="ECO:0000256" key="3">
    <source>
        <dbReference type="ARBA" id="ARBA00022475"/>
    </source>
</evidence>
<dbReference type="InterPro" id="IPR007387">
    <property type="entry name" value="TRAP_DctQ"/>
</dbReference>
<dbReference type="GO" id="GO:0005886">
    <property type="term" value="C:plasma membrane"/>
    <property type="evidence" value="ECO:0007669"/>
    <property type="project" value="UniProtKB-SubCell"/>
</dbReference>
<feature type="transmembrane region" description="Helical" evidence="9">
    <location>
        <begin position="62"/>
        <end position="79"/>
    </location>
</feature>
<evidence type="ECO:0000256" key="1">
    <source>
        <dbReference type="ARBA" id="ARBA00004429"/>
    </source>
</evidence>
<accession>A0A1X7ALG6</accession>
<evidence type="ECO:0000256" key="7">
    <source>
        <dbReference type="ARBA" id="ARBA00023136"/>
    </source>
</evidence>
<reference evidence="11 12" key="1">
    <citation type="submission" date="2017-03" db="EMBL/GenBank/DDBJ databases">
        <authorList>
            <person name="Afonso C.L."/>
            <person name="Miller P.J."/>
            <person name="Scott M.A."/>
            <person name="Spackman E."/>
            <person name="Goraichik I."/>
            <person name="Dimitrov K.M."/>
            <person name="Suarez D.L."/>
            <person name="Swayne D.E."/>
        </authorList>
    </citation>
    <scope>NUCLEOTIDE SEQUENCE [LARGE SCALE GENOMIC DNA]</scope>
    <source>
        <strain evidence="11">SB41UT1</strain>
    </source>
</reference>
<evidence type="ECO:0000259" key="10">
    <source>
        <dbReference type="Pfam" id="PF04290"/>
    </source>
</evidence>
<dbReference type="PANTHER" id="PTHR35011:SF4">
    <property type="entry name" value="SLL1102 PROTEIN"/>
    <property type="match status" value="1"/>
</dbReference>
<evidence type="ECO:0000256" key="4">
    <source>
        <dbReference type="ARBA" id="ARBA00022519"/>
    </source>
</evidence>
<gene>
    <name evidence="11" type="ORF">EHSB41UT_02025</name>
</gene>
<feature type="domain" description="Tripartite ATP-independent periplasmic transporters DctQ component" evidence="10">
    <location>
        <begin position="38"/>
        <end position="171"/>
    </location>
</feature>
<organism evidence="11 12">
    <name type="scientific">Parendozoicomonas haliclonae</name>
    <dbReference type="NCBI Taxonomy" id="1960125"/>
    <lineage>
        <taxon>Bacteria</taxon>
        <taxon>Pseudomonadati</taxon>
        <taxon>Pseudomonadota</taxon>
        <taxon>Gammaproteobacteria</taxon>
        <taxon>Oceanospirillales</taxon>
        <taxon>Endozoicomonadaceae</taxon>
        <taxon>Parendozoicomonas</taxon>
    </lineage>
</organism>
<keyword evidence="3" id="KW-1003">Cell membrane</keyword>
<proteinExistence type="inferred from homology"/>
<dbReference type="Proteomes" id="UP000196573">
    <property type="component" value="Unassembled WGS sequence"/>
</dbReference>
<comment type="function">
    <text evidence="9">Part of the tripartite ATP-independent periplasmic (TRAP) transport system.</text>
</comment>
<sequence length="192" mass="21504">MDFSKQPGIVRVAFSIIRITDSFTEVTGRVLSWLNIALVISICTVVFMRYVLSLGSIALQELAIYLHAFIFLGCCAYTLRHDGHVRVDIFYRRFSARKKAIVNVLGTLFLLTPVSLFIGYASWDYIETAWQLRESSHDAGGLPWVYLLKSMILFLVATLLIQAIAELLRGLLTISGYPAAIERSAEPLQEAA</sequence>
<dbReference type="InterPro" id="IPR055348">
    <property type="entry name" value="DctQ"/>
</dbReference>
<feature type="transmembrane region" description="Helical" evidence="9">
    <location>
        <begin position="100"/>
        <end position="123"/>
    </location>
</feature>
<comment type="subcellular location">
    <subcellularLocation>
        <location evidence="1 9">Cell inner membrane</location>
        <topology evidence="1 9">Multi-pass membrane protein</topology>
    </subcellularLocation>
</comment>
<dbReference type="AlphaFoldDB" id="A0A1X7ALG6"/>
<dbReference type="EMBL" id="FWPT01000004">
    <property type="protein sequence ID" value="SMA45895.1"/>
    <property type="molecule type" value="Genomic_DNA"/>
</dbReference>
<dbReference type="RefSeq" id="WP_242667277.1">
    <property type="nucleotide sequence ID" value="NZ_CBCSCN010000002.1"/>
</dbReference>
<keyword evidence="6 9" id="KW-1133">Transmembrane helix</keyword>
<feature type="transmembrane region" description="Helical" evidence="9">
    <location>
        <begin position="143"/>
        <end position="165"/>
    </location>
</feature>
<evidence type="ECO:0000313" key="11">
    <source>
        <dbReference type="EMBL" id="SMA45895.1"/>
    </source>
</evidence>
<keyword evidence="12" id="KW-1185">Reference proteome</keyword>
<keyword evidence="2 9" id="KW-0813">Transport</keyword>
<evidence type="ECO:0000256" key="9">
    <source>
        <dbReference type="RuleBase" id="RU369079"/>
    </source>
</evidence>
<evidence type="ECO:0000256" key="5">
    <source>
        <dbReference type="ARBA" id="ARBA00022692"/>
    </source>
</evidence>
<protein>
    <recommendedName>
        <fullName evidence="9">TRAP transporter small permease protein</fullName>
    </recommendedName>
</protein>
<feature type="transmembrane region" description="Helical" evidence="9">
    <location>
        <begin position="30"/>
        <end position="50"/>
    </location>
</feature>
<keyword evidence="5 9" id="KW-0812">Transmembrane</keyword>
<keyword evidence="4 9" id="KW-0997">Cell inner membrane</keyword>
<evidence type="ECO:0000256" key="8">
    <source>
        <dbReference type="ARBA" id="ARBA00038436"/>
    </source>
</evidence>
<dbReference type="GO" id="GO:0022857">
    <property type="term" value="F:transmembrane transporter activity"/>
    <property type="evidence" value="ECO:0007669"/>
    <property type="project" value="UniProtKB-UniRule"/>
</dbReference>
<dbReference type="PANTHER" id="PTHR35011">
    <property type="entry name" value="2,3-DIKETO-L-GULONATE TRAP TRANSPORTER SMALL PERMEASE PROTEIN YIAM"/>
    <property type="match status" value="1"/>
</dbReference>